<reference evidence="3" key="2">
    <citation type="submission" date="2019-10" db="EMBL/GenBank/DDBJ databases">
        <title>A de novo genome assembly of a pear dwarfing rootstock.</title>
        <authorList>
            <person name="Wang F."/>
            <person name="Wang J."/>
            <person name="Li S."/>
            <person name="Zhang Y."/>
            <person name="Fang M."/>
            <person name="Ma L."/>
            <person name="Zhao Y."/>
            <person name="Jiang S."/>
        </authorList>
    </citation>
    <scope>NUCLEOTIDE SEQUENCE [LARGE SCALE GENOMIC DNA]</scope>
</reference>
<dbReference type="OrthoDB" id="1162524at2759"/>
<dbReference type="GO" id="GO:0004523">
    <property type="term" value="F:RNA-DNA hybrid ribonuclease activity"/>
    <property type="evidence" value="ECO:0007669"/>
    <property type="project" value="InterPro"/>
</dbReference>
<dbReference type="EMBL" id="SMOL01000157">
    <property type="protein sequence ID" value="KAB2626973.1"/>
    <property type="molecule type" value="Genomic_DNA"/>
</dbReference>
<dbReference type="GO" id="GO:0003676">
    <property type="term" value="F:nucleic acid binding"/>
    <property type="evidence" value="ECO:0007669"/>
    <property type="project" value="InterPro"/>
</dbReference>
<reference evidence="2 3" key="1">
    <citation type="submission" date="2019-09" db="EMBL/GenBank/DDBJ databases">
        <authorList>
            <person name="Ou C."/>
        </authorList>
    </citation>
    <scope>NUCLEOTIDE SEQUENCE [LARGE SCALE GENOMIC DNA]</scope>
    <source>
        <strain evidence="2">S2</strain>
        <tissue evidence="2">Leaf</tissue>
    </source>
</reference>
<feature type="domain" description="RNase H type-1" evidence="1">
    <location>
        <begin position="130"/>
        <end position="216"/>
    </location>
</feature>
<comment type="caution">
    <text evidence="2">The sequence shown here is derived from an EMBL/GenBank/DDBJ whole genome shotgun (WGS) entry which is preliminary data.</text>
</comment>
<organism evidence="2 3">
    <name type="scientific">Pyrus ussuriensis x Pyrus communis</name>
    <dbReference type="NCBI Taxonomy" id="2448454"/>
    <lineage>
        <taxon>Eukaryota</taxon>
        <taxon>Viridiplantae</taxon>
        <taxon>Streptophyta</taxon>
        <taxon>Embryophyta</taxon>
        <taxon>Tracheophyta</taxon>
        <taxon>Spermatophyta</taxon>
        <taxon>Magnoliopsida</taxon>
        <taxon>eudicotyledons</taxon>
        <taxon>Gunneridae</taxon>
        <taxon>Pentapetalae</taxon>
        <taxon>rosids</taxon>
        <taxon>fabids</taxon>
        <taxon>Rosales</taxon>
        <taxon>Rosaceae</taxon>
        <taxon>Amygdaloideae</taxon>
        <taxon>Maleae</taxon>
        <taxon>Pyrus</taxon>
    </lineage>
</organism>
<keyword evidence="3" id="KW-1185">Reference proteome</keyword>
<proteinExistence type="predicted"/>
<dbReference type="AlphaFoldDB" id="A0A5N5HK28"/>
<reference evidence="2 3" key="3">
    <citation type="submission" date="2019-11" db="EMBL/GenBank/DDBJ databases">
        <title>A de novo genome assembly of a pear dwarfing rootstock.</title>
        <authorList>
            <person name="Wang F."/>
            <person name="Wang J."/>
            <person name="Li S."/>
            <person name="Zhang Y."/>
            <person name="Fang M."/>
            <person name="Ma L."/>
            <person name="Zhao Y."/>
            <person name="Jiang S."/>
        </authorList>
    </citation>
    <scope>NUCLEOTIDE SEQUENCE [LARGE SCALE GENOMIC DNA]</scope>
    <source>
        <strain evidence="2">S2</strain>
        <tissue evidence="2">Leaf</tissue>
    </source>
</reference>
<protein>
    <recommendedName>
        <fullName evidence="1">RNase H type-1 domain-containing protein</fullName>
    </recommendedName>
</protein>
<sequence>MFFEEEANLIMSIPLCLFSPPNEVHISLLTCNEICGDVLISSMMTVEIKFLWNALWHAKNFDLALVLIWNIWKVCNELLWKGSMLPPQEIQLQAHTWLLEFKKWNEVQSKTKADNVLKWKKSEERWIKCIGMGIKNAIGGFIATTTLKLAGITSPMLAEIAAALEAALVVQQLQTEHVILEGNALLVILAIQNNVAANHGPFGHLMDNTRRILQSF</sequence>
<dbReference type="InterPro" id="IPR002156">
    <property type="entry name" value="RNaseH_domain"/>
</dbReference>
<name>A0A5N5HK28_9ROSA</name>
<evidence type="ECO:0000313" key="2">
    <source>
        <dbReference type="EMBL" id="KAB2626973.1"/>
    </source>
</evidence>
<dbReference type="Proteomes" id="UP000327157">
    <property type="component" value="Chromosome 2"/>
</dbReference>
<dbReference type="Pfam" id="PF13456">
    <property type="entry name" value="RVT_3"/>
    <property type="match status" value="1"/>
</dbReference>
<evidence type="ECO:0000313" key="3">
    <source>
        <dbReference type="Proteomes" id="UP000327157"/>
    </source>
</evidence>
<evidence type="ECO:0000259" key="1">
    <source>
        <dbReference type="Pfam" id="PF13456"/>
    </source>
</evidence>
<accession>A0A5N5HK28</accession>
<gene>
    <name evidence="2" type="ORF">D8674_020591</name>
</gene>